<feature type="compositionally biased region" description="Pro residues" evidence="1">
    <location>
        <begin position="326"/>
        <end position="336"/>
    </location>
</feature>
<reference evidence="2 3" key="1">
    <citation type="journal article" date="2019" name="Nat. Ecol. Evol.">
        <title>Megaphylogeny resolves global patterns of mushroom evolution.</title>
        <authorList>
            <person name="Varga T."/>
            <person name="Krizsan K."/>
            <person name="Foldi C."/>
            <person name="Dima B."/>
            <person name="Sanchez-Garcia M."/>
            <person name="Sanchez-Ramirez S."/>
            <person name="Szollosi G.J."/>
            <person name="Szarkandi J.G."/>
            <person name="Papp V."/>
            <person name="Albert L."/>
            <person name="Andreopoulos W."/>
            <person name="Angelini C."/>
            <person name="Antonin V."/>
            <person name="Barry K.W."/>
            <person name="Bougher N.L."/>
            <person name="Buchanan P."/>
            <person name="Buyck B."/>
            <person name="Bense V."/>
            <person name="Catcheside P."/>
            <person name="Chovatia M."/>
            <person name="Cooper J."/>
            <person name="Damon W."/>
            <person name="Desjardin D."/>
            <person name="Finy P."/>
            <person name="Geml J."/>
            <person name="Haridas S."/>
            <person name="Hughes K."/>
            <person name="Justo A."/>
            <person name="Karasinski D."/>
            <person name="Kautmanova I."/>
            <person name="Kiss B."/>
            <person name="Kocsube S."/>
            <person name="Kotiranta H."/>
            <person name="LaButti K.M."/>
            <person name="Lechner B.E."/>
            <person name="Liimatainen K."/>
            <person name="Lipzen A."/>
            <person name="Lukacs Z."/>
            <person name="Mihaltcheva S."/>
            <person name="Morgado L.N."/>
            <person name="Niskanen T."/>
            <person name="Noordeloos M.E."/>
            <person name="Ohm R.A."/>
            <person name="Ortiz-Santana B."/>
            <person name="Ovrebo C."/>
            <person name="Racz N."/>
            <person name="Riley R."/>
            <person name="Savchenko A."/>
            <person name="Shiryaev A."/>
            <person name="Soop K."/>
            <person name="Spirin V."/>
            <person name="Szebenyi C."/>
            <person name="Tomsovsky M."/>
            <person name="Tulloss R.E."/>
            <person name="Uehling J."/>
            <person name="Grigoriev I.V."/>
            <person name="Vagvolgyi C."/>
            <person name="Papp T."/>
            <person name="Martin F.M."/>
            <person name="Miettinen O."/>
            <person name="Hibbett D.S."/>
            <person name="Nagy L.G."/>
        </authorList>
    </citation>
    <scope>NUCLEOTIDE SEQUENCE [LARGE SCALE GENOMIC DNA]</scope>
    <source>
        <strain evidence="2 3">FP101781</strain>
    </source>
</reference>
<evidence type="ECO:0000313" key="2">
    <source>
        <dbReference type="EMBL" id="TEB25805.1"/>
    </source>
</evidence>
<comment type="caution">
    <text evidence="2">The sequence shown here is derived from an EMBL/GenBank/DDBJ whole genome shotgun (WGS) entry which is preliminary data.</text>
</comment>
<sequence length="750" mass="76999">MEFNPWLDACSFGQGHGVFTDDASGITLERQSSLKDTNLPRSSVVVGSTQWPADVVSSTTDVWRNDEGGSATYSTLPDSWSQTLDSLLGSTLDGTHTSPLSPRSSPETSSVCTSSGDSTRLFSSATSSASSSGPSHSTSPRPYRLSLSTSDPFDILPSESPKQPSALSVAQRSGTGTGKVSGSAFTYPTSASGSTTTPTSTSLPDSSAQTQTPVSYITSTSGPAFRLLLPGAPPSPPQPLSISSTSSTSSAPQAQVQATCVAPADLALHRLPAPAPKHHTILAGGGGHRSSTAGLVSLSNTSGYYPNPPTMRNVSGGLSGWTPSSLPTPLPGPTVPPSSQAGFGTATESTSRTNYALASAIVPGLKPPCPRPSAGRLSLPSSSNASNRNNSWTSSRASLPNLTASSSSRTHSATASSLAEAEATVAARRTRRRTTRKLRYSLGSDDDDEGENGEDDDDSEDAYQPSTSSSPDIPSRSNSREGSPHPYPYPRFGTAGAVHTTGATGYSGRNGGGRGGGGVMPGERTTTRRGKGKAKGSAALALAVVTQMSRMQQQQQGGHANGSGFGGASSLLHSSNPDLGLGAFDSNTLLYHTGGGGGSVPNDDDAASAAVGLLDGHRGLRKRKNTSIPLPVPVPHLIKKSRGRKVPYVAPGGWMDLSTLFPTSTVGALRALRLPLSLRVPSTRPRPLCTLSLSLLPCPPRPLLPPFVLLVHPPAPAEARERPPPPPRIASLKAGSGRTCAKSPGAASVL</sequence>
<dbReference type="STRING" id="71717.A0A4Y7SVB0"/>
<feature type="compositionally biased region" description="Low complexity" evidence="1">
    <location>
        <begin position="240"/>
        <end position="255"/>
    </location>
</feature>
<feature type="region of interest" description="Disordered" evidence="1">
    <location>
        <begin position="315"/>
        <end position="350"/>
    </location>
</feature>
<feature type="region of interest" description="Disordered" evidence="1">
    <location>
        <begin position="367"/>
        <end position="536"/>
    </location>
</feature>
<proteinExistence type="predicted"/>
<organism evidence="2 3">
    <name type="scientific">Coprinellus micaceus</name>
    <name type="common">Glistening ink-cap mushroom</name>
    <name type="synonym">Coprinus micaceus</name>
    <dbReference type="NCBI Taxonomy" id="71717"/>
    <lineage>
        <taxon>Eukaryota</taxon>
        <taxon>Fungi</taxon>
        <taxon>Dikarya</taxon>
        <taxon>Basidiomycota</taxon>
        <taxon>Agaricomycotina</taxon>
        <taxon>Agaricomycetes</taxon>
        <taxon>Agaricomycetidae</taxon>
        <taxon>Agaricales</taxon>
        <taxon>Agaricineae</taxon>
        <taxon>Psathyrellaceae</taxon>
        <taxon>Coprinellus</taxon>
    </lineage>
</organism>
<feature type="region of interest" description="Disordered" evidence="1">
    <location>
        <begin position="549"/>
        <end position="571"/>
    </location>
</feature>
<feature type="region of interest" description="Disordered" evidence="1">
    <location>
        <begin position="91"/>
        <end position="255"/>
    </location>
</feature>
<accession>A0A4Y7SVB0</accession>
<feature type="compositionally biased region" description="Low complexity" evidence="1">
    <location>
        <begin position="465"/>
        <end position="477"/>
    </location>
</feature>
<feature type="compositionally biased region" description="Low complexity" evidence="1">
    <location>
        <begin position="186"/>
        <end position="207"/>
    </location>
</feature>
<feature type="compositionally biased region" description="Low complexity" evidence="1">
    <location>
        <begin position="104"/>
        <end position="115"/>
    </location>
</feature>
<name>A0A4Y7SVB0_COPMI</name>
<feature type="compositionally biased region" description="Low complexity" evidence="1">
    <location>
        <begin position="493"/>
        <end position="507"/>
    </location>
</feature>
<gene>
    <name evidence="2" type="ORF">FA13DRAFT_1713667</name>
</gene>
<feature type="compositionally biased region" description="Gly residues" evidence="1">
    <location>
        <begin position="508"/>
        <end position="520"/>
    </location>
</feature>
<dbReference type="EMBL" id="QPFP01000053">
    <property type="protein sequence ID" value="TEB25805.1"/>
    <property type="molecule type" value="Genomic_DNA"/>
</dbReference>
<feature type="compositionally biased region" description="Low complexity" evidence="1">
    <location>
        <begin position="381"/>
        <end position="427"/>
    </location>
</feature>
<feature type="compositionally biased region" description="Acidic residues" evidence="1">
    <location>
        <begin position="444"/>
        <end position="461"/>
    </location>
</feature>
<evidence type="ECO:0000256" key="1">
    <source>
        <dbReference type="SAM" id="MobiDB-lite"/>
    </source>
</evidence>
<feature type="region of interest" description="Disordered" evidence="1">
    <location>
        <begin position="716"/>
        <end position="750"/>
    </location>
</feature>
<dbReference type="AlphaFoldDB" id="A0A4Y7SVB0"/>
<protein>
    <submittedName>
        <fullName evidence="2">Uncharacterized protein</fullName>
    </submittedName>
</protein>
<feature type="compositionally biased region" description="Basic residues" evidence="1">
    <location>
        <begin position="428"/>
        <end position="439"/>
    </location>
</feature>
<feature type="compositionally biased region" description="Polar residues" evidence="1">
    <location>
        <begin position="340"/>
        <end position="350"/>
    </location>
</feature>
<dbReference type="Proteomes" id="UP000298030">
    <property type="component" value="Unassembled WGS sequence"/>
</dbReference>
<evidence type="ECO:0000313" key="3">
    <source>
        <dbReference type="Proteomes" id="UP000298030"/>
    </source>
</evidence>
<keyword evidence="3" id="KW-1185">Reference proteome</keyword>
<feature type="compositionally biased region" description="Polar residues" evidence="1">
    <location>
        <begin position="160"/>
        <end position="184"/>
    </location>
</feature>
<feature type="compositionally biased region" description="Low complexity" evidence="1">
    <location>
        <begin position="123"/>
        <end position="140"/>
    </location>
</feature>
<feature type="compositionally biased region" description="Polar residues" evidence="1">
    <location>
        <begin position="91"/>
        <end position="103"/>
    </location>
</feature>
<feature type="compositionally biased region" description="Polar residues" evidence="1">
    <location>
        <begin position="208"/>
        <end position="222"/>
    </location>
</feature>